<feature type="transmembrane region" description="Helical" evidence="1">
    <location>
        <begin position="62"/>
        <end position="86"/>
    </location>
</feature>
<evidence type="ECO:0008006" key="4">
    <source>
        <dbReference type="Google" id="ProtNLM"/>
    </source>
</evidence>
<dbReference type="InterPro" id="IPR012861">
    <property type="entry name" value="DUF1634"/>
</dbReference>
<sequence>MPTNQAEKDLERQIGIVLRIGVMIAVVVMILGFACYLINGAKTGFPDNQFPRQLAQIVHGSYHFQAGALMMLGLFLLILTPVLRIIASIYAFTKIKDWRYAGITLAVFIILLVAMFIGQH</sequence>
<gene>
    <name evidence="2" type="ORF">BMR96_01410</name>
</gene>
<dbReference type="STRING" id="33968.BMS77_00595"/>
<evidence type="ECO:0000313" key="2">
    <source>
        <dbReference type="EMBL" id="ORI98480.1"/>
    </source>
</evidence>
<accession>A0A1X0VFJ6</accession>
<keyword evidence="1" id="KW-1133">Transmembrane helix</keyword>
<keyword evidence="1" id="KW-0472">Membrane</keyword>
<feature type="transmembrane region" description="Helical" evidence="1">
    <location>
        <begin position="98"/>
        <end position="117"/>
    </location>
</feature>
<dbReference type="EMBL" id="MPLS01000003">
    <property type="protein sequence ID" value="ORI98480.1"/>
    <property type="molecule type" value="Genomic_DNA"/>
</dbReference>
<evidence type="ECO:0000256" key="1">
    <source>
        <dbReference type="SAM" id="Phobius"/>
    </source>
</evidence>
<proteinExistence type="predicted"/>
<reference evidence="2 3" key="1">
    <citation type="journal article" date="2017" name="Front. Microbiol.">
        <title>Genomic Characterization of Dairy Associated Leuconostoc Species and Diversity of Leuconostocs in Undefined Mixed Mesophilic Starter Cultures.</title>
        <authorList>
            <person name="Frantzen C.A."/>
            <person name="Kot W."/>
            <person name="Pedersen T.B."/>
            <person name="Ardo Y.M."/>
            <person name="Broadbent J.R."/>
            <person name="Neve H."/>
            <person name="Hansen L.H."/>
            <person name="Dal Bello F."/>
            <person name="Ostlie H.M."/>
            <person name="Kleppen H.P."/>
            <person name="Vogensen F.K."/>
            <person name="Holo H."/>
        </authorList>
    </citation>
    <scope>NUCLEOTIDE SEQUENCE [LARGE SCALE GENOMIC DNA]</scope>
    <source>
        <strain evidence="2 3">LMGCF08</strain>
    </source>
</reference>
<dbReference type="eggNOG" id="COG4272">
    <property type="taxonomic scope" value="Bacteria"/>
</dbReference>
<feature type="transmembrane region" description="Helical" evidence="1">
    <location>
        <begin position="16"/>
        <end position="39"/>
    </location>
</feature>
<name>A0A1X0VFJ6_LEUPS</name>
<evidence type="ECO:0000313" key="3">
    <source>
        <dbReference type="Proteomes" id="UP000192288"/>
    </source>
</evidence>
<dbReference type="RefSeq" id="WP_036068621.1">
    <property type="nucleotide sequence ID" value="NZ_MPLS01000003.1"/>
</dbReference>
<keyword evidence="1" id="KW-0812">Transmembrane</keyword>
<dbReference type="AlphaFoldDB" id="A0A1X0VFJ6"/>
<protein>
    <recommendedName>
        <fullName evidence="4">DUF1634 domain-containing protein</fullName>
    </recommendedName>
</protein>
<comment type="caution">
    <text evidence="2">The sequence shown here is derived from an EMBL/GenBank/DDBJ whole genome shotgun (WGS) entry which is preliminary data.</text>
</comment>
<dbReference type="Pfam" id="PF07843">
    <property type="entry name" value="DUF1634"/>
    <property type="match status" value="1"/>
</dbReference>
<organism evidence="2 3">
    <name type="scientific">Leuconostoc pseudomesenteroides</name>
    <dbReference type="NCBI Taxonomy" id="33968"/>
    <lineage>
        <taxon>Bacteria</taxon>
        <taxon>Bacillati</taxon>
        <taxon>Bacillota</taxon>
        <taxon>Bacilli</taxon>
        <taxon>Lactobacillales</taxon>
        <taxon>Lactobacillaceae</taxon>
        <taxon>Leuconostoc</taxon>
    </lineage>
</organism>
<dbReference type="Proteomes" id="UP000192288">
    <property type="component" value="Unassembled WGS sequence"/>
</dbReference>